<comment type="similarity">
    <text evidence="1 4 5">Belongs to the tRNA pseudouridine synthase TruA family.</text>
</comment>
<dbReference type="InterPro" id="IPR020097">
    <property type="entry name" value="PsdUridine_synth_TruA_a/b_dom"/>
</dbReference>
<dbReference type="SUPFAM" id="SSF55120">
    <property type="entry name" value="Pseudouridine synthase"/>
    <property type="match status" value="1"/>
</dbReference>
<dbReference type="Pfam" id="PF01416">
    <property type="entry name" value="PseudoU_synth_1"/>
    <property type="match status" value="1"/>
</dbReference>
<accession>A0ABT8TY47</accession>
<dbReference type="GO" id="GO:0160147">
    <property type="term" value="F:tRNA pseudouridine(38-40) synthase activity"/>
    <property type="evidence" value="ECO:0007669"/>
    <property type="project" value="UniProtKB-EC"/>
</dbReference>
<feature type="region of interest" description="Disordered" evidence="6">
    <location>
        <begin position="278"/>
        <end position="304"/>
    </location>
</feature>
<keyword evidence="9" id="KW-1185">Reference proteome</keyword>
<evidence type="ECO:0000256" key="3">
    <source>
        <dbReference type="ARBA" id="ARBA00023235"/>
    </source>
</evidence>
<dbReference type="Proteomes" id="UP001168363">
    <property type="component" value="Unassembled WGS sequence"/>
</dbReference>
<proteinExistence type="inferred from homology"/>
<comment type="function">
    <text evidence="4">Formation of pseudouridine at positions 38, 39 and 40 in the anticodon stem and loop of transfer RNAs.</text>
</comment>
<keyword evidence="2 4" id="KW-0819">tRNA processing</keyword>
<dbReference type="PIRSF" id="PIRSF001430">
    <property type="entry name" value="tRNA_psdUrid_synth"/>
    <property type="match status" value="1"/>
</dbReference>
<evidence type="ECO:0000256" key="6">
    <source>
        <dbReference type="SAM" id="MobiDB-lite"/>
    </source>
</evidence>
<evidence type="ECO:0000259" key="7">
    <source>
        <dbReference type="Pfam" id="PF01416"/>
    </source>
</evidence>
<dbReference type="PANTHER" id="PTHR11142:SF0">
    <property type="entry name" value="TRNA PSEUDOURIDINE SYNTHASE-LIKE 1"/>
    <property type="match status" value="1"/>
</dbReference>
<feature type="active site" description="Nucleophile" evidence="4">
    <location>
        <position position="62"/>
    </location>
</feature>
<reference evidence="8" key="1">
    <citation type="submission" date="2023-06" db="EMBL/GenBank/DDBJ databases">
        <title>Genome sequence of Nocardioides sp. SOB44.</title>
        <authorList>
            <person name="Zhang G."/>
        </authorList>
    </citation>
    <scope>NUCLEOTIDE SEQUENCE</scope>
    <source>
        <strain evidence="8">SOB44</strain>
    </source>
</reference>
<gene>
    <name evidence="4 8" type="primary">truA</name>
    <name evidence="8" type="ORF">QWJ41_17150</name>
</gene>
<dbReference type="RefSeq" id="WP_302709637.1">
    <property type="nucleotide sequence ID" value="NZ_JAULSC010000021.1"/>
</dbReference>
<evidence type="ECO:0000313" key="9">
    <source>
        <dbReference type="Proteomes" id="UP001168363"/>
    </source>
</evidence>
<dbReference type="Gene3D" id="3.30.70.580">
    <property type="entry name" value="Pseudouridine synthase I, catalytic domain, N-terminal subdomain"/>
    <property type="match status" value="1"/>
</dbReference>
<evidence type="ECO:0000256" key="1">
    <source>
        <dbReference type="ARBA" id="ARBA00009375"/>
    </source>
</evidence>
<dbReference type="HAMAP" id="MF_00171">
    <property type="entry name" value="TruA"/>
    <property type="match status" value="1"/>
</dbReference>
<comment type="caution">
    <text evidence="8">The sequence shown here is derived from an EMBL/GenBank/DDBJ whole genome shotgun (WGS) entry which is preliminary data.</text>
</comment>
<keyword evidence="3 4" id="KW-0413">Isomerase</keyword>
<evidence type="ECO:0000256" key="4">
    <source>
        <dbReference type="HAMAP-Rule" id="MF_00171"/>
    </source>
</evidence>
<dbReference type="InterPro" id="IPR020094">
    <property type="entry name" value="TruA/RsuA/RluB/E/F_N"/>
</dbReference>
<evidence type="ECO:0000256" key="5">
    <source>
        <dbReference type="RuleBase" id="RU003792"/>
    </source>
</evidence>
<protein>
    <recommendedName>
        <fullName evidence="4">tRNA pseudouridine synthase A</fullName>
        <ecNumber evidence="4">5.4.99.12</ecNumber>
    </recommendedName>
    <alternativeName>
        <fullName evidence="4">tRNA pseudouridine(38-40) synthase</fullName>
    </alternativeName>
    <alternativeName>
        <fullName evidence="4">tRNA pseudouridylate synthase I</fullName>
    </alternativeName>
    <alternativeName>
        <fullName evidence="4">tRNA-uridine isomerase I</fullName>
    </alternativeName>
</protein>
<dbReference type="PANTHER" id="PTHR11142">
    <property type="entry name" value="PSEUDOURIDYLATE SYNTHASE"/>
    <property type="match status" value="1"/>
</dbReference>
<dbReference type="InterPro" id="IPR020103">
    <property type="entry name" value="PsdUridine_synth_cat_dom_sf"/>
</dbReference>
<dbReference type="CDD" id="cd02570">
    <property type="entry name" value="PseudoU_synth_EcTruA"/>
    <property type="match status" value="1"/>
</dbReference>
<sequence>MRLRIDLAYDGTDFRGWATQPGLRTVQHQVENALAVALRVGVRDDDPPGSARVPVVCAGRTDAGVHARGQVVHADVDEARVLASAGRSPAPPLEALVRRLNGILPPDVVVRRVEQAPDGFDARFSATWRRYVYRVADRPGSLDPLTRRHVLAWPRPLDVDLLRSASAQLVGHHDFASFCKRREGATTVRTLLDLDWRRTPAGVVEATVRADAFCHSMVRALVGCLLAVGEGRRPPEWPAQLLVERERSAQVAVAHAHGLTLEEVAYPDDDELALRAEQTRARRAELPASGPASDPASHTDEETT</sequence>
<comment type="caution">
    <text evidence="4">Lacks conserved residue(s) required for the propagation of feature annotation.</text>
</comment>
<dbReference type="EC" id="5.4.99.12" evidence="4"/>
<dbReference type="EMBL" id="JAULSC010000021">
    <property type="protein sequence ID" value="MDO3397456.1"/>
    <property type="molecule type" value="Genomic_DNA"/>
</dbReference>
<dbReference type="InterPro" id="IPR020095">
    <property type="entry name" value="PsdUridine_synth_TruA_C"/>
</dbReference>
<evidence type="ECO:0000256" key="2">
    <source>
        <dbReference type="ARBA" id="ARBA00022694"/>
    </source>
</evidence>
<feature type="domain" description="Pseudouridine synthase I TruA alpha/beta" evidence="7">
    <location>
        <begin position="165"/>
        <end position="267"/>
    </location>
</feature>
<dbReference type="NCBIfam" id="TIGR00071">
    <property type="entry name" value="hisT_truA"/>
    <property type="match status" value="1"/>
</dbReference>
<dbReference type="Gene3D" id="3.30.70.660">
    <property type="entry name" value="Pseudouridine synthase I, catalytic domain, C-terminal subdomain"/>
    <property type="match status" value="1"/>
</dbReference>
<evidence type="ECO:0000313" key="8">
    <source>
        <dbReference type="EMBL" id="MDO3397456.1"/>
    </source>
</evidence>
<comment type="catalytic activity">
    <reaction evidence="4 5">
        <text>uridine(38/39/40) in tRNA = pseudouridine(38/39/40) in tRNA</text>
        <dbReference type="Rhea" id="RHEA:22376"/>
        <dbReference type="Rhea" id="RHEA-COMP:10085"/>
        <dbReference type="Rhea" id="RHEA-COMP:10087"/>
        <dbReference type="ChEBI" id="CHEBI:65314"/>
        <dbReference type="ChEBI" id="CHEBI:65315"/>
        <dbReference type="EC" id="5.4.99.12"/>
    </reaction>
</comment>
<dbReference type="InterPro" id="IPR001406">
    <property type="entry name" value="PsdUridine_synth_TruA"/>
</dbReference>
<comment type="subunit">
    <text evidence="4">Homodimer.</text>
</comment>
<feature type="binding site" evidence="4">
    <location>
        <position position="131"/>
    </location>
    <ligand>
        <name>substrate</name>
    </ligand>
</feature>
<organism evidence="8 9">
    <name type="scientific">Nocardioides cremeus</name>
    <dbReference type="NCBI Taxonomy" id="3058044"/>
    <lineage>
        <taxon>Bacteria</taxon>
        <taxon>Bacillati</taxon>
        <taxon>Actinomycetota</taxon>
        <taxon>Actinomycetes</taxon>
        <taxon>Propionibacteriales</taxon>
        <taxon>Nocardioidaceae</taxon>
        <taxon>Nocardioides</taxon>
    </lineage>
</organism>
<name>A0ABT8TY47_9ACTN</name>